<dbReference type="InterPro" id="IPR023074">
    <property type="entry name" value="HMG_CoA_Rdtase_cat_sf"/>
</dbReference>
<dbReference type="PROSITE" id="PS00318">
    <property type="entry name" value="HMG_COA_REDUCTASE_2"/>
    <property type="match status" value="1"/>
</dbReference>
<dbReference type="FunFam" id="3.30.70.420:FF:000001">
    <property type="entry name" value="3-hydroxy-3-methylglutaryl coenzyme A reductase"/>
    <property type="match status" value="1"/>
</dbReference>
<dbReference type="RefSeq" id="WP_336352356.1">
    <property type="nucleotide sequence ID" value="NZ_JAZAQL010000006.1"/>
</dbReference>
<evidence type="ECO:0000256" key="1">
    <source>
        <dbReference type="ARBA" id="ARBA00007661"/>
    </source>
</evidence>
<dbReference type="InterPro" id="IPR004554">
    <property type="entry name" value="HMG_CoA_Rdtase_eu_arc"/>
</dbReference>
<dbReference type="PANTHER" id="PTHR10572:SF24">
    <property type="entry name" value="3-HYDROXY-3-METHYLGLUTARYL-COENZYME A REDUCTASE"/>
    <property type="match status" value="1"/>
</dbReference>
<dbReference type="InterPro" id="IPR002202">
    <property type="entry name" value="HMG_CoA_Rdtase"/>
</dbReference>
<name>A0ABD5VMH9_9EURY</name>
<keyword evidence="3 5" id="KW-0560">Oxidoreductase</keyword>
<evidence type="ECO:0000313" key="7">
    <source>
        <dbReference type="Proteomes" id="UP001596395"/>
    </source>
</evidence>
<proteinExistence type="inferred from homology"/>
<dbReference type="SUPFAM" id="SSF55035">
    <property type="entry name" value="NAD-binding domain of HMG-CoA reductase"/>
    <property type="match status" value="1"/>
</dbReference>
<dbReference type="PROSITE" id="PS50065">
    <property type="entry name" value="HMG_COA_REDUCTASE_4"/>
    <property type="match status" value="1"/>
</dbReference>
<dbReference type="SUPFAM" id="SSF56542">
    <property type="entry name" value="Substrate-binding domain of HMG-CoA reductase"/>
    <property type="match status" value="1"/>
</dbReference>
<gene>
    <name evidence="6" type="primary">hmgA</name>
    <name evidence="6" type="ORF">ACFQGB_21410</name>
</gene>
<evidence type="ECO:0000313" key="6">
    <source>
        <dbReference type="EMBL" id="MFC6955430.1"/>
    </source>
</evidence>
<dbReference type="Pfam" id="PF00368">
    <property type="entry name" value="HMG-CoA_red"/>
    <property type="match status" value="1"/>
</dbReference>
<keyword evidence="2 5" id="KW-0521">NADP</keyword>
<dbReference type="PRINTS" id="PR00071">
    <property type="entry name" value="HMGCOARDTASE"/>
</dbReference>
<dbReference type="EMBL" id="JBHSXN010000006">
    <property type="protein sequence ID" value="MFC6955430.1"/>
    <property type="molecule type" value="Genomic_DNA"/>
</dbReference>
<comment type="caution">
    <text evidence="6">The sequence shown here is derived from an EMBL/GenBank/DDBJ whole genome shotgun (WGS) entry which is preliminary data.</text>
</comment>
<evidence type="ECO:0000256" key="3">
    <source>
        <dbReference type="ARBA" id="ARBA00023002"/>
    </source>
</evidence>
<sequence length="404" mass="41403">MTDAESLVTRVRDGDLRLHELEEHADAETAATARRLYVEQEADVDLSVTGEYALDAEQASGSAIENMIGATQIPVGVAGPVEVAGGDADGEYLLPLATTEGALLASVNRGLSVIRSAGGASARVTKEGMTRAPVFRVDGVVEAAETVEWVRENVDALREAAESTTSHGELMDVTPYVVGDSVFLRFRYDTKDAMGMNMATIATEEAVGVVEAETPASLVALSGNMCTDKKPAAINAVEGRGRSVTADVEIPGEVVEERLHTTASAIAEANTRKNLVGSAKAGSLGFNAQAANVVAAAFLATGQDEAQVVEGANAITTVEERDGDLYASVSLASLEVGTVGGGTKLSTQSEALEVLGFAGGGDPPGSNARALAEVIAVGALAGELSLLAALASNHLASAHEDLGR</sequence>
<comment type="catalytic activity">
    <reaction evidence="4 5">
        <text>(R)-mevalonate + 2 NADP(+) + CoA = (3S)-3-hydroxy-3-methylglutaryl-CoA + 2 NADPH + 2 H(+)</text>
        <dbReference type="Rhea" id="RHEA:15989"/>
        <dbReference type="ChEBI" id="CHEBI:15378"/>
        <dbReference type="ChEBI" id="CHEBI:36464"/>
        <dbReference type="ChEBI" id="CHEBI:43074"/>
        <dbReference type="ChEBI" id="CHEBI:57287"/>
        <dbReference type="ChEBI" id="CHEBI:57783"/>
        <dbReference type="ChEBI" id="CHEBI:58349"/>
        <dbReference type="EC" id="1.1.1.34"/>
    </reaction>
</comment>
<accession>A0ABD5VMH9</accession>
<dbReference type="CDD" id="cd00643">
    <property type="entry name" value="HMG-CoA_reductase_classI"/>
    <property type="match status" value="1"/>
</dbReference>
<comment type="pathway">
    <text evidence="5">Metabolic intermediate biosynthesis; (R)-mevalonate biosynthesis; (R)-mevalonate from acetyl-CoA: step 3/3.</text>
</comment>
<evidence type="ECO:0000256" key="2">
    <source>
        <dbReference type="ARBA" id="ARBA00022857"/>
    </source>
</evidence>
<comment type="similarity">
    <text evidence="1 5">Belongs to the HMG-CoA reductase family.</text>
</comment>
<dbReference type="GO" id="GO:0004420">
    <property type="term" value="F:hydroxymethylglutaryl-CoA reductase (NADPH) activity"/>
    <property type="evidence" value="ECO:0007669"/>
    <property type="project" value="UniProtKB-EC"/>
</dbReference>
<reference evidence="6 7" key="1">
    <citation type="journal article" date="2019" name="Int. J. Syst. Evol. Microbiol.">
        <title>The Global Catalogue of Microorganisms (GCM) 10K type strain sequencing project: providing services to taxonomists for standard genome sequencing and annotation.</title>
        <authorList>
            <consortium name="The Broad Institute Genomics Platform"/>
            <consortium name="The Broad Institute Genome Sequencing Center for Infectious Disease"/>
            <person name="Wu L."/>
            <person name="Ma J."/>
        </authorList>
    </citation>
    <scope>NUCLEOTIDE SEQUENCE [LARGE SCALE GENOMIC DNA]</scope>
    <source>
        <strain evidence="6 7">GX26</strain>
    </source>
</reference>
<dbReference type="InterPro" id="IPR009029">
    <property type="entry name" value="HMG_CoA_Rdtase_sub-bd_dom_sf"/>
</dbReference>
<organism evidence="6 7">
    <name type="scientific">Halorubellus litoreus</name>
    <dbReference type="NCBI Taxonomy" id="755308"/>
    <lineage>
        <taxon>Archaea</taxon>
        <taxon>Methanobacteriati</taxon>
        <taxon>Methanobacteriota</taxon>
        <taxon>Stenosarchaea group</taxon>
        <taxon>Halobacteria</taxon>
        <taxon>Halobacteriales</taxon>
        <taxon>Halorubellaceae</taxon>
        <taxon>Halorubellus</taxon>
    </lineage>
</organism>
<dbReference type="PROSITE" id="PS00066">
    <property type="entry name" value="HMG_COA_REDUCTASE_1"/>
    <property type="match status" value="1"/>
</dbReference>
<dbReference type="NCBIfam" id="TIGR00533">
    <property type="entry name" value="HMG_CoA_R_NADP"/>
    <property type="match status" value="1"/>
</dbReference>
<dbReference type="Gene3D" id="3.30.70.420">
    <property type="entry name" value="Hydroxymethylglutaryl-CoA reductase, class I/II, NAD/NADP-binding domain"/>
    <property type="match status" value="1"/>
</dbReference>
<protein>
    <recommendedName>
        <fullName evidence="5">3-hydroxy-3-methylglutaryl coenzyme A reductase</fullName>
        <shortName evidence="5">HMG-CoA reductase</shortName>
        <ecNumber evidence="5">1.1.1.34</ecNumber>
    </recommendedName>
</protein>
<dbReference type="InterPro" id="IPR009023">
    <property type="entry name" value="HMG_CoA_Rdtase_NAD(P)-bd_sf"/>
</dbReference>
<evidence type="ECO:0000256" key="5">
    <source>
        <dbReference type="RuleBase" id="RU361219"/>
    </source>
</evidence>
<dbReference type="PANTHER" id="PTHR10572">
    <property type="entry name" value="3-HYDROXY-3-METHYLGLUTARYL-COENZYME A REDUCTASE"/>
    <property type="match status" value="1"/>
</dbReference>
<dbReference type="InterPro" id="IPR023076">
    <property type="entry name" value="HMG_CoA_Rdtase_CS"/>
</dbReference>
<dbReference type="AlphaFoldDB" id="A0ABD5VMH9"/>
<evidence type="ECO:0000256" key="4">
    <source>
        <dbReference type="ARBA" id="ARBA00049903"/>
    </source>
</evidence>
<dbReference type="Proteomes" id="UP001596395">
    <property type="component" value="Unassembled WGS sequence"/>
</dbReference>
<keyword evidence="7" id="KW-1185">Reference proteome</keyword>
<dbReference type="Gene3D" id="3.90.770.10">
    <property type="entry name" value="3-hydroxy-3-methylglutaryl-coenzyme A Reductase, Chain A, domain 2"/>
    <property type="match status" value="1"/>
</dbReference>
<dbReference type="EC" id="1.1.1.34" evidence="5"/>